<accession>A0A4V6D3U2</accession>
<proteinExistence type="predicted"/>
<dbReference type="Proteomes" id="UP000298652">
    <property type="component" value="Chromosome 7"/>
</dbReference>
<dbReference type="EMBL" id="CM016558">
    <property type="protein sequence ID" value="TKW03916.1"/>
    <property type="molecule type" value="Genomic_DNA"/>
</dbReference>
<sequence length="114" mass="12741">MWFPSSGSVDCPPPPLTTCSTLVPCHRTRAPPVDQGIKGKREAAIVCRCPWPCLSLSQNSKAIICSSMSPIPMRYFIFFNAKVTSWCAWWSRGVPVYCCRCHDHTRPSLDGSKH</sequence>
<reference evidence="1" key="1">
    <citation type="submission" date="2019-03" db="EMBL/GenBank/DDBJ databases">
        <title>WGS assembly of Setaria viridis.</title>
        <authorList>
            <person name="Huang P."/>
            <person name="Jenkins J."/>
            <person name="Grimwood J."/>
            <person name="Barry K."/>
            <person name="Healey A."/>
            <person name="Mamidi S."/>
            <person name="Sreedasyam A."/>
            <person name="Shu S."/>
            <person name="Feldman M."/>
            <person name="Wu J."/>
            <person name="Yu Y."/>
            <person name="Chen C."/>
            <person name="Johnson J."/>
            <person name="Rokhsar D."/>
            <person name="Baxter I."/>
            <person name="Schmutz J."/>
            <person name="Brutnell T."/>
            <person name="Kellogg E."/>
        </authorList>
    </citation>
    <scope>NUCLEOTIDE SEQUENCE [LARGE SCALE GENOMIC DNA]</scope>
</reference>
<organism evidence="1 2">
    <name type="scientific">Setaria viridis</name>
    <name type="common">Green bristlegrass</name>
    <name type="synonym">Setaria italica subsp. viridis</name>
    <dbReference type="NCBI Taxonomy" id="4556"/>
    <lineage>
        <taxon>Eukaryota</taxon>
        <taxon>Viridiplantae</taxon>
        <taxon>Streptophyta</taxon>
        <taxon>Embryophyta</taxon>
        <taxon>Tracheophyta</taxon>
        <taxon>Spermatophyta</taxon>
        <taxon>Magnoliopsida</taxon>
        <taxon>Liliopsida</taxon>
        <taxon>Poales</taxon>
        <taxon>Poaceae</taxon>
        <taxon>PACMAD clade</taxon>
        <taxon>Panicoideae</taxon>
        <taxon>Panicodae</taxon>
        <taxon>Paniceae</taxon>
        <taxon>Cenchrinae</taxon>
        <taxon>Setaria</taxon>
    </lineage>
</organism>
<dbReference type="Gramene" id="TKW03916">
    <property type="protein sequence ID" value="TKW03916"/>
    <property type="gene ID" value="SEVIR_7G074700v2"/>
</dbReference>
<dbReference type="AlphaFoldDB" id="A0A4V6D3U2"/>
<keyword evidence="2" id="KW-1185">Reference proteome</keyword>
<protein>
    <submittedName>
        <fullName evidence="1">Uncharacterized protein</fullName>
    </submittedName>
</protein>
<gene>
    <name evidence="1" type="ORF">SEVIR_7G074700v2</name>
</gene>
<evidence type="ECO:0000313" key="1">
    <source>
        <dbReference type="EMBL" id="TKW03916.1"/>
    </source>
</evidence>
<evidence type="ECO:0000313" key="2">
    <source>
        <dbReference type="Proteomes" id="UP000298652"/>
    </source>
</evidence>
<name>A0A4V6D3U2_SETVI</name>